<evidence type="ECO:0000313" key="12">
    <source>
        <dbReference type="Proteomes" id="UP000594263"/>
    </source>
</evidence>
<evidence type="ECO:0000256" key="2">
    <source>
        <dbReference type="ARBA" id="ARBA00007809"/>
    </source>
</evidence>
<dbReference type="Pfam" id="PF03083">
    <property type="entry name" value="MtN3_slv"/>
    <property type="match status" value="2"/>
</dbReference>
<feature type="transmembrane region" description="Helical" evidence="10">
    <location>
        <begin position="166"/>
        <end position="188"/>
    </location>
</feature>
<accession>A0A7N0SVQ5</accession>
<dbReference type="FunFam" id="1.20.1280.290:FF:000003">
    <property type="entry name" value="Bidirectional sugar transporter SWEET"/>
    <property type="match status" value="1"/>
</dbReference>
<reference evidence="11" key="1">
    <citation type="submission" date="2021-01" db="UniProtKB">
        <authorList>
            <consortium name="EnsemblPlants"/>
        </authorList>
    </citation>
    <scope>IDENTIFICATION</scope>
</reference>
<evidence type="ECO:0000256" key="1">
    <source>
        <dbReference type="ARBA" id="ARBA00004651"/>
    </source>
</evidence>
<evidence type="ECO:0000256" key="10">
    <source>
        <dbReference type="RuleBase" id="RU910715"/>
    </source>
</evidence>
<comment type="function">
    <text evidence="10">Mediates both low-affinity uptake and efflux of sugar across the membrane.</text>
</comment>
<keyword evidence="12" id="KW-1185">Reference proteome</keyword>
<evidence type="ECO:0000256" key="6">
    <source>
        <dbReference type="ARBA" id="ARBA00022692"/>
    </source>
</evidence>
<dbReference type="InterPro" id="IPR047664">
    <property type="entry name" value="SWEET"/>
</dbReference>
<proteinExistence type="inferred from homology"/>
<keyword evidence="9 10" id="KW-0472">Membrane</keyword>
<evidence type="ECO:0000256" key="4">
    <source>
        <dbReference type="ARBA" id="ARBA00022475"/>
    </source>
</evidence>
<evidence type="ECO:0000256" key="9">
    <source>
        <dbReference type="ARBA" id="ARBA00023136"/>
    </source>
</evidence>
<name>A0A7N0SVQ5_KALFE</name>
<keyword evidence="4" id="KW-1003">Cell membrane</keyword>
<dbReference type="Gene3D" id="1.20.1280.290">
    <property type="match status" value="2"/>
</dbReference>
<keyword evidence="7" id="KW-0677">Repeat</keyword>
<organism evidence="11 12">
    <name type="scientific">Kalanchoe fedtschenkoi</name>
    <name type="common">Lavender scallops</name>
    <name type="synonym">South American air plant</name>
    <dbReference type="NCBI Taxonomy" id="63787"/>
    <lineage>
        <taxon>Eukaryota</taxon>
        <taxon>Viridiplantae</taxon>
        <taxon>Streptophyta</taxon>
        <taxon>Embryophyta</taxon>
        <taxon>Tracheophyta</taxon>
        <taxon>Spermatophyta</taxon>
        <taxon>Magnoliopsida</taxon>
        <taxon>eudicotyledons</taxon>
        <taxon>Gunneridae</taxon>
        <taxon>Pentapetalae</taxon>
        <taxon>Saxifragales</taxon>
        <taxon>Crassulaceae</taxon>
        <taxon>Kalanchoe</taxon>
    </lineage>
</organism>
<dbReference type="EnsemblPlants" id="Kaladp0006s0064.1.v1.1">
    <property type="protein sequence ID" value="Kaladp0006s0064.1.v1.1"/>
    <property type="gene ID" value="Kaladp0006s0064.v1.1"/>
</dbReference>
<keyword evidence="3 10" id="KW-0813">Transport</keyword>
<evidence type="ECO:0000256" key="8">
    <source>
        <dbReference type="ARBA" id="ARBA00022989"/>
    </source>
</evidence>
<feature type="transmembrane region" description="Helical" evidence="10">
    <location>
        <begin position="106"/>
        <end position="124"/>
    </location>
</feature>
<keyword evidence="6 10" id="KW-0812">Transmembrane</keyword>
<dbReference type="Proteomes" id="UP000594263">
    <property type="component" value="Unplaced"/>
</dbReference>
<comment type="subcellular location">
    <subcellularLocation>
        <location evidence="1 10">Cell membrane</location>
        <topology evidence="1 10">Multi-pass membrane protein</topology>
    </subcellularLocation>
</comment>
<sequence>MGMFNMDHPLAFVFGLLGNIISFSVMVAPIPTFYRIWKKKSTEGFQCIPYIVALFSAMLWIYYALHKAGVFLLITINAVGVVIETAYIAIFVMYATKAARMSTLKLLLLMNFGGFGAVALVSQYAVKEEATRIKVLGWVCVAFSVSVFAAPLSIIRQVIRTKSVEFMPFGLSFTLTISAVMWFVYGALLKDLYIALPNVLGLAFGIAQMVLYMAYRNHKGALKGEKLPEHTTEMTKTNEEKPSNFHLTNSQLKTTPIEPPCSIRNIEVNNMNNGMPSDVALEMASFTQPRLVQCTA</sequence>
<feature type="transmembrane region" description="Helical" evidence="10">
    <location>
        <begin position="47"/>
        <end position="65"/>
    </location>
</feature>
<evidence type="ECO:0000256" key="7">
    <source>
        <dbReference type="ARBA" id="ARBA00022737"/>
    </source>
</evidence>
<comment type="similarity">
    <text evidence="2 10">Belongs to the SWEET sugar transporter family.</text>
</comment>
<feature type="transmembrane region" description="Helical" evidence="10">
    <location>
        <begin position="194"/>
        <end position="215"/>
    </location>
</feature>
<dbReference type="AlphaFoldDB" id="A0A7N0SVQ5"/>
<evidence type="ECO:0000256" key="3">
    <source>
        <dbReference type="ARBA" id="ARBA00022448"/>
    </source>
</evidence>
<dbReference type="GO" id="GO:0005886">
    <property type="term" value="C:plasma membrane"/>
    <property type="evidence" value="ECO:0007669"/>
    <property type="project" value="UniProtKB-SubCell"/>
</dbReference>
<keyword evidence="5 10" id="KW-0762">Sugar transport</keyword>
<evidence type="ECO:0000313" key="11">
    <source>
        <dbReference type="EnsemblPlants" id="Kaladp0006s0064.1.v1.1"/>
    </source>
</evidence>
<feature type="transmembrane region" description="Helical" evidence="10">
    <location>
        <begin position="71"/>
        <end position="94"/>
    </location>
</feature>
<evidence type="ECO:0000256" key="5">
    <source>
        <dbReference type="ARBA" id="ARBA00022597"/>
    </source>
</evidence>
<feature type="transmembrane region" description="Helical" evidence="10">
    <location>
        <begin position="12"/>
        <end position="35"/>
    </location>
</feature>
<dbReference type="GO" id="GO:0051119">
    <property type="term" value="F:sugar transmembrane transporter activity"/>
    <property type="evidence" value="ECO:0007669"/>
    <property type="project" value="InterPro"/>
</dbReference>
<dbReference type="InterPro" id="IPR004316">
    <property type="entry name" value="SWEET_rpt"/>
</dbReference>
<dbReference type="PANTHER" id="PTHR10791">
    <property type="entry name" value="RAG1-ACTIVATING PROTEIN 1"/>
    <property type="match status" value="1"/>
</dbReference>
<dbReference type="Gramene" id="Kaladp0006s0064.1.v1.1">
    <property type="protein sequence ID" value="Kaladp0006s0064.1.v1.1"/>
    <property type="gene ID" value="Kaladp0006s0064.v1.1"/>
</dbReference>
<dbReference type="PANTHER" id="PTHR10791:SF22">
    <property type="entry name" value="BIDIRECTIONAL SUGAR TRANSPORTER SWEET11"/>
    <property type="match status" value="1"/>
</dbReference>
<dbReference type="OMA" id="FYIWATD"/>
<feature type="transmembrane region" description="Helical" evidence="10">
    <location>
        <begin position="136"/>
        <end position="154"/>
    </location>
</feature>
<dbReference type="FunFam" id="1.20.1280.290:FF:000001">
    <property type="entry name" value="Bidirectional sugar transporter SWEET"/>
    <property type="match status" value="1"/>
</dbReference>
<protein>
    <recommendedName>
        <fullName evidence="10">Bidirectional sugar transporter SWEET</fullName>
    </recommendedName>
</protein>
<keyword evidence="8 10" id="KW-1133">Transmembrane helix</keyword>